<dbReference type="AlphaFoldDB" id="A0A128EYL0"/>
<keyword evidence="3" id="KW-0238">DNA-binding</keyword>
<evidence type="ECO:0000256" key="4">
    <source>
        <dbReference type="ARBA" id="ARBA00023163"/>
    </source>
</evidence>
<dbReference type="InterPro" id="IPR000847">
    <property type="entry name" value="LysR_HTH_N"/>
</dbReference>
<evidence type="ECO:0000256" key="2">
    <source>
        <dbReference type="ARBA" id="ARBA00023015"/>
    </source>
</evidence>
<dbReference type="OrthoDB" id="5526340at2"/>
<evidence type="ECO:0000259" key="5">
    <source>
        <dbReference type="PROSITE" id="PS50931"/>
    </source>
</evidence>
<dbReference type="PRINTS" id="PR00039">
    <property type="entry name" value="HTHLYSR"/>
</dbReference>
<dbReference type="Proteomes" id="UP000071641">
    <property type="component" value="Unassembled WGS sequence"/>
</dbReference>
<reference evidence="7" key="1">
    <citation type="submission" date="2016-02" db="EMBL/GenBank/DDBJ databases">
        <authorList>
            <person name="Rodrigo-Torres Lidia"/>
            <person name="Arahal R.David."/>
        </authorList>
    </citation>
    <scope>NUCLEOTIDE SEQUENCE [LARGE SCALE GENOMIC DNA]</scope>
    <source>
        <strain evidence="7">CECT 9029</strain>
    </source>
</reference>
<dbReference type="CDD" id="cd08432">
    <property type="entry name" value="PBP2_GcdR_TrpI_HvrB_AmpR_like"/>
    <property type="match status" value="1"/>
</dbReference>
<dbReference type="PANTHER" id="PTHR30537">
    <property type="entry name" value="HTH-TYPE TRANSCRIPTIONAL REGULATOR"/>
    <property type="match status" value="1"/>
</dbReference>
<evidence type="ECO:0000256" key="1">
    <source>
        <dbReference type="ARBA" id="ARBA00009437"/>
    </source>
</evidence>
<dbReference type="GO" id="GO:0003700">
    <property type="term" value="F:DNA-binding transcription factor activity"/>
    <property type="evidence" value="ECO:0007669"/>
    <property type="project" value="InterPro"/>
</dbReference>
<sequence>MKKRLPPLNWLRSFEAAARHLSFTHASQELHITQAAMSQQIKALESQLGTMLFVRLPRGLELTEAGAAYLPVLHESIEKMNEVTDELFGKGRNKLLNVRVNLVFFVNWLAPRLPDFYERYPDINLKITSNIWVNSQQRAPDCDLEVIYGNGRWQQYEARRLTWDLLQPVCSPNYASRFEGKPVPEDIVNENLIHVIGYEDGWNRWFQSIGMPYTDFNLGSQFDTLINAFEVAANGGGIALGRSSLLQGYFESEKLISLFEQEVLTTEAFYLVNHNSRFLHPHAEAFIDWVMEEVNNDEINNINRPLYN</sequence>
<proteinExistence type="inferred from homology"/>
<dbReference type="STRING" id="1796497.GCE9029_01588"/>
<accession>A0A128EYL0</accession>
<protein>
    <submittedName>
        <fullName evidence="6">Glycine cleavage system transcriptional activator</fullName>
    </submittedName>
</protein>
<keyword evidence="4" id="KW-0804">Transcription</keyword>
<name>A0A128EYL0_9GAMM</name>
<dbReference type="FunFam" id="1.10.10.10:FF:000038">
    <property type="entry name" value="Glycine cleavage system transcriptional activator"/>
    <property type="match status" value="1"/>
</dbReference>
<dbReference type="SUPFAM" id="SSF46785">
    <property type="entry name" value="Winged helix' DNA-binding domain"/>
    <property type="match status" value="1"/>
</dbReference>
<comment type="similarity">
    <text evidence="1">Belongs to the LysR transcriptional regulatory family.</text>
</comment>
<dbReference type="InterPro" id="IPR036388">
    <property type="entry name" value="WH-like_DNA-bd_sf"/>
</dbReference>
<dbReference type="InterPro" id="IPR005119">
    <property type="entry name" value="LysR_subst-bd"/>
</dbReference>
<evidence type="ECO:0000313" key="6">
    <source>
        <dbReference type="EMBL" id="CZF79662.1"/>
    </source>
</evidence>
<organism evidence="6 7">
    <name type="scientific">Grimontia celer</name>
    <dbReference type="NCBI Taxonomy" id="1796497"/>
    <lineage>
        <taxon>Bacteria</taxon>
        <taxon>Pseudomonadati</taxon>
        <taxon>Pseudomonadota</taxon>
        <taxon>Gammaproteobacteria</taxon>
        <taxon>Vibrionales</taxon>
        <taxon>Vibrionaceae</taxon>
        <taxon>Grimontia</taxon>
    </lineage>
</organism>
<evidence type="ECO:0000313" key="7">
    <source>
        <dbReference type="Proteomes" id="UP000071641"/>
    </source>
</evidence>
<dbReference type="SUPFAM" id="SSF53850">
    <property type="entry name" value="Periplasmic binding protein-like II"/>
    <property type="match status" value="1"/>
</dbReference>
<dbReference type="Pfam" id="PF00126">
    <property type="entry name" value="HTH_1"/>
    <property type="match status" value="1"/>
</dbReference>
<keyword evidence="2" id="KW-0805">Transcription regulation</keyword>
<dbReference type="GO" id="GO:0043565">
    <property type="term" value="F:sequence-specific DNA binding"/>
    <property type="evidence" value="ECO:0007669"/>
    <property type="project" value="TreeGrafter"/>
</dbReference>
<dbReference type="GO" id="GO:0006351">
    <property type="term" value="P:DNA-templated transcription"/>
    <property type="evidence" value="ECO:0007669"/>
    <property type="project" value="TreeGrafter"/>
</dbReference>
<dbReference type="Pfam" id="PF03466">
    <property type="entry name" value="LysR_substrate"/>
    <property type="match status" value="1"/>
</dbReference>
<gene>
    <name evidence="6" type="primary">gcvA_8</name>
    <name evidence="6" type="ORF">GCE9029_01588</name>
</gene>
<evidence type="ECO:0000256" key="3">
    <source>
        <dbReference type="ARBA" id="ARBA00023125"/>
    </source>
</evidence>
<dbReference type="PANTHER" id="PTHR30537:SF74">
    <property type="entry name" value="HTH-TYPE TRANSCRIPTIONAL REGULATOR TRPI"/>
    <property type="match status" value="1"/>
</dbReference>
<dbReference type="PROSITE" id="PS50931">
    <property type="entry name" value="HTH_LYSR"/>
    <property type="match status" value="1"/>
</dbReference>
<dbReference type="InterPro" id="IPR058163">
    <property type="entry name" value="LysR-type_TF_proteobact-type"/>
</dbReference>
<dbReference type="Gene3D" id="1.10.10.10">
    <property type="entry name" value="Winged helix-like DNA-binding domain superfamily/Winged helix DNA-binding domain"/>
    <property type="match status" value="1"/>
</dbReference>
<dbReference type="Gene3D" id="3.40.190.10">
    <property type="entry name" value="Periplasmic binding protein-like II"/>
    <property type="match status" value="2"/>
</dbReference>
<dbReference type="EMBL" id="FIZX01000001">
    <property type="protein sequence ID" value="CZF79662.1"/>
    <property type="molecule type" value="Genomic_DNA"/>
</dbReference>
<feature type="domain" description="HTH lysR-type" evidence="5">
    <location>
        <begin position="6"/>
        <end position="63"/>
    </location>
</feature>
<dbReference type="InterPro" id="IPR036390">
    <property type="entry name" value="WH_DNA-bd_sf"/>
</dbReference>
<keyword evidence="7" id="KW-1185">Reference proteome</keyword>